<feature type="compositionally biased region" description="Basic and acidic residues" evidence="1">
    <location>
        <begin position="508"/>
        <end position="519"/>
    </location>
</feature>
<accession>A0A9P4IJI6</accession>
<dbReference type="AlphaFoldDB" id="A0A9P4IJI6"/>
<feature type="compositionally biased region" description="Polar residues" evidence="1">
    <location>
        <begin position="419"/>
        <end position="436"/>
    </location>
</feature>
<evidence type="ECO:0000313" key="3">
    <source>
        <dbReference type="Proteomes" id="UP000799772"/>
    </source>
</evidence>
<dbReference type="Proteomes" id="UP000799772">
    <property type="component" value="Unassembled WGS sequence"/>
</dbReference>
<dbReference type="EMBL" id="ML978124">
    <property type="protein sequence ID" value="KAF2100459.1"/>
    <property type="molecule type" value="Genomic_DNA"/>
</dbReference>
<sequence>MVRLENGLELYLLPSSGGGDTDYWKDWKNQKQHKGASKSDKLTFASCRTESVPENRFRLVIRVGEEFKYNNAEGLCIDVSVGMHNQRALSWYEPKPTSLPVRYVVECASHKLKPESASRTLTIKYAPAKIAYAEATGHETPRLFESKISVSLRPANARRAVNGKPKDEGVEYTLELRLCSTAIFQKLGPSGIISNSARKHPNAQSDTKENAKKSVRRTAKPTGLQVKQSTETLPAKRAEDTLTRATFQPMLSAPPVDCLRGERYTISGTFIPGIYETIVALVKHYGGIFVPQSELPSDHVIVETKASTTRVGKAQKGGATAVTPMILCRNIQRLLKNKTAEGKKDGQGAVVNNESCDDDSADQAAQSNRKRRPLSSSPEPSPSSKRRKGSDNEKSSAPVNQTSGNAAAGSTNAAPPSSLSNGKETGTSSDMPPSTSAIDSLKIKLESIGRLCTDVPVLHTTATQTPEGSKNRPINLDLGNGVEDKEPENPVKSVTEASSAFNVGPNIFKREKVTQHQTKDTSGGSATSREDELDEEDLELQLEEVRLRMKLRKLRKAKGHIN</sequence>
<feature type="region of interest" description="Disordered" evidence="1">
    <location>
        <begin position="194"/>
        <end position="234"/>
    </location>
</feature>
<name>A0A9P4IJI6_9PEZI</name>
<comment type="caution">
    <text evidence="2">The sequence shown here is derived from an EMBL/GenBank/DDBJ whole genome shotgun (WGS) entry which is preliminary data.</text>
</comment>
<evidence type="ECO:0000313" key="2">
    <source>
        <dbReference type="EMBL" id="KAF2100459.1"/>
    </source>
</evidence>
<gene>
    <name evidence="2" type="ORF">NA57DRAFT_74068</name>
</gene>
<evidence type="ECO:0008006" key="4">
    <source>
        <dbReference type="Google" id="ProtNLM"/>
    </source>
</evidence>
<feature type="region of interest" description="Disordered" evidence="1">
    <location>
        <begin position="462"/>
        <end position="536"/>
    </location>
</feature>
<organism evidence="2 3">
    <name type="scientific">Rhizodiscina lignyota</name>
    <dbReference type="NCBI Taxonomy" id="1504668"/>
    <lineage>
        <taxon>Eukaryota</taxon>
        <taxon>Fungi</taxon>
        <taxon>Dikarya</taxon>
        <taxon>Ascomycota</taxon>
        <taxon>Pezizomycotina</taxon>
        <taxon>Dothideomycetes</taxon>
        <taxon>Pleosporomycetidae</taxon>
        <taxon>Aulographales</taxon>
        <taxon>Rhizodiscinaceae</taxon>
        <taxon>Rhizodiscina</taxon>
    </lineage>
</organism>
<feature type="compositionally biased region" description="Low complexity" evidence="1">
    <location>
        <begin position="402"/>
        <end position="418"/>
    </location>
</feature>
<protein>
    <recommendedName>
        <fullName evidence="4">BRCT domain-containing protein</fullName>
    </recommendedName>
</protein>
<reference evidence="2" key="1">
    <citation type="journal article" date="2020" name="Stud. Mycol.">
        <title>101 Dothideomycetes genomes: a test case for predicting lifestyles and emergence of pathogens.</title>
        <authorList>
            <person name="Haridas S."/>
            <person name="Albert R."/>
            <person name="Binder M."/>
            <person name="Bloem J."/>
            <person name="Labutti K."/>
            <person name="Salamov A."/>
            <person name="Andreopoulos B."/>
            <person name="Baker S."/>
            <person name="Barry K."/>
            <person name="Bills G."/>
            <person name="Bluhm B."/>
            <person name="Cannon C."/>
            <person name="Castanera R."/>
            <person name="Culley D."/>
            <person name="Daum C."/>
            <person name="Ezra D."/>
            <person name="Gonzalez J."/>
            <person name="Henrissat B."/>
            <person name="Kuo A."/>
            <person name="Liang C."/>
            <person name="Lipzen A."/>
            <person name="Lutzoni F."/>
            <person name="Magnuson J."/>
            <person name="Mondo S."/>
            <person name="Nolan M."/>
            <person name="Ohm R."/>
            <person name="Pangilinan J."/>
            <person name="Park H.-J."/>
            <person name="Ramirez L."/>
            <person name="Alfaro M."/>
            <person name="Sun H."/>
            <person name="Tritt A."/>
            <person name="Yoshinaga Y."/>
            <person name="Zwiers L.-H."/>
            <person name="Turgeon B."/>
            <person name="Goodwin S."/>
            <person name="Spatafora J."/>
            <person name="Crous P."/>
            <person name="Grigoriev I."/>
        </authorList>
    </citation>
    <scope>NUCLEOTIDE SEQUENCE</scope>
    <source>
        <strain evidence="2">CBS 133067</strain>
    </source>
</reference>
<evidence type="ECO:0000256" key="1">
    <source>
        <dbReference type="SAM" id="MobiDB-lite"/>
    </source>
</evidence>
<feature type="region of interest" description="Disordered" evidence="1">
    <location>
        <begin position="339"/>
        <end position="436"/>
    </location>
</feature>
<proteinExistence type="predicted"/>
<keyword evidence="3" id="KW-1185">Reference proteome</keyword>